<evidence type="ECO:0000313" key="5">
    <source>
        <dbReference type="Proteomes" id="UP000072763"/>
    </source>
</evidence>
<dbReference type="Gene3D" id="1.25.40.10">
    <property type="entry name" value="Tetratricopeptide repeat domain"/>
    <property type="match status" value="1"/>
</dbReference>
<dbReference type="PRINTS" id="PR00038">
    <property type="entry name" value="HTHLUXR"/>
</dbReference>
<dbReference type="RefSeq" id="WP_058750472.1">
    <property type="nucleotide sequence ID" value="NZ_LDRC01000079.1"/>
</dbReference>
<dbReference type="OrthoDB" id="3197423at2"/>
<accession>A0A147DNG9</accession>
<proteinExistence type="predicted"/>
<evidence type="ECO:0000259" key="3">
    <source>
        <dbReference type="PROSITE" id="PS50043"/>
    </source>
</evidence>
<dbReference type="InterPro" id="IPR027417">
    <property type="entry name" value="P-loop_NTPase"/>
</dbReference>
<gene>
    <name evidence="4" type="ORF">NS359_13640</name>
</gene>
<dbReference type="CDD" id="cd06170">
    <property type="entry name" value="LuxR_C_like"/>
    <property type="match status" value="1"/>
</dbReference>
<dbReference type="EMBL" id="LDRC01000079">
    <property type="protein sequence ID" value="KTR50398.1"/>
    <property type="molecule type" value="Genomic_DNA"/>
</dbReference>
<dbReference type="InterPro" id="IPR000792">
    <property type="entry name" value="Tscrpt_reg_LuxR_C"/>
</dbReference>
<sequence>MHEQSIRGRRRPRTPARVPWPIVQRREEDRAVSVVAEHRWSVAIVGAPGLGKTSTAARVTDRVARRDTTGRTVVVPITAVAAGRSMPFGAVADRFGELPAALAELVDDAAAAQRLRETDDLADRDVVLRVDDADHLDAISARYVAWLVRDQGARLVLTCRDFTALSDPLRALWQDDLLERIDLAPLDLHETGEVVAQALGAQLETASTERVHRATAGNPLYLREVVRAALASGALDQTATGWYWRGRITASNSLADMYRTELGTLPEDLRDVVDIVALADPIPLARLLGLVSGGDVDRVVALGLVAVDSAEDGTSIVRPSHPLVGEVVRGLVPVARRTALFARANAFRTTRPEGAPPAARLRAALWSLECGVLPPVGQLLDATQVAVRLQEHESAVALASAALRTALSATERVTAHCLRSLAHSYSTGREAGRVDAEAAWDLARKRAGEIDDAVVVEACETLANIRQFHDDDVDAAVALSEELLPLVGSETAEHVRLLRLAHLGWGGRFAEVRAEIERSRILQQPTVPVSFLCVAPCVTMALATEGRLEEAAAFARRAIATAVEHIEVAPWGVGENVSVLHQVQVWRGDMADLVTEIPVRRGSPFLKYDFTLELIGLGNHAIGQRRWDDAIAAFSAACERYDVADHGGFAAYPWARLAMAYAYAGDTERAAEALERARTTPGRAMRITGEQVAVSIAWTETVLGNPAGLRHADEIIERSTREGSWLHVMYAVTQHYTHDMTTGRDTAASLSRMREAAARVDGPLAGAIVEYADAVLADDRSRIVAAQGVLASHGMAVSAGRVRAPLTNREYEVAELVAQGLSNRRIAETLSLSVRTVDAHVSRIFAKWDVHARSELAELLGAR</sequence>
<dbReference type="SUPFAM" id="SSF48452">
    <property type="entry name" value="TPR-like"/>
    <property type="match status" value="1"/>
</dbReference>
<comment type="caution">
    <text evidence="4">The sequence shown here is derived from an EMBL/GenBank/DDBJ whole genome shotgun (WGS) entry which is preliminary data.</text>
</comment>
<protein>
    <recommendedName>
        <fullName evidence="3">HTH luxR-type domain-containing protein</fullName>
    </recommendedName>
</protein>
<organism evidence="4 5">
    <name type="scientific">Curtobacterium oceanosedimentum</name>
    <dbReference type="NCBI Taxonomy" id="465820"/>
    <lineage>
        <taxon>Bacteria</taxon>
        <taxon>Bacillati</taxon>
        <taxon>Actinomycetota</taxon>
        <taxon>Actinomycetes</taxon>
        <taxon>Micrococcales</taxon>
        <taxon>Microbacteriaceae</taxon>
        <taxon>Curtobacterium</taxon>
    </lineage>
</organism>
<dbReference type="InterPro" id="IPR036388">
    <property type="entry name" value="WH-like_DNA-bd_sf"/>
</dbReference>
<feature type="domain" description="HTH luxR-type" evidence="3">
    <location>
        <begin position="799"/>
        <end position="863"/>
    </location>
</feature>
<dbReference type="AlphaFoldDB" id="A0A147DNG9"/>
<name>A0A147DNG9_9MICO</name>
<dbReference type="Pfam" id="PF00196">
    <property type="entry name" value="GerE"/>
    <property type="match status" value="1"/>
</dbReference>
<dbReference type="InterPro" id="IPR016032">
    <property type="entry name" value="Sig_transdc_resp-reg_C-effctor"/>
</dbReference>
<dbReference type="PATRIC" id="fig|465820.4.peg.3057"/>
<dbReference type="GO" id="GO:0005737">
    <property type="term" value="C:cytoplasm"/>
    <property type="evidence" value="ECO:0007669"/>
    <property type="project" value="TreeGrafter"/>
</dbReference>
<dbReference type="Gene3D" id="3.40.50.300">
    <property type="entry name" value="P-loop containing nucleotide triphosphate hydrolases"/>
    <property type="match status" value="1"/>
</dbReference>
<dbReference type="InterPro" id="IPR011990">
    <property type="entry name" value="TPR-like_helical_dom_sf"/>
</dbReference>
<dbReference type="STRING" id="465820.NS263_10185"/>
<dbReference type="SUPFAM" id="SSF46894">
    <property type="entry name" value="C-terminal effector domain of the bipartite response regulators"/>
    <property type="match status" value="1"/>
</dbReference>
<dbReference type="PANTHER" id="PTHR16305:SF28">
    <property type="entry name" value="GUANYLATE CYCLASE DOMAIN-CONTAINING PROTEIN"/>
    <property type="match status" value="1"/>
</dbReference>
<evidence type="ECO:0000256" key="2">
    <source>
        <dbReference type="ARBA" id="ARBA00022840"/>
    </source>
</evidence>
<dbReference type="Proteomes" id="UP000072763">
    <property type="component" value="Unassembled WGS sequence"/>
</dbReference>
<dbReference type="SUPFAM" id="SSF52540">
    <property type="entry name" value="P-loop containing nucleoside triphosphate hydrolases"/>
    <property type="match status" value="1"/>
</dbReference>
<dbReference type="GO" id="GO:0006355">
    <property type="term" value="P:regulation of DNA-templated transcription"/>
    <property type="evidence" value="ECO:0007669"/>
    <property type="project" value="InterPro"/>
</dbReference>
<evidence type="ECO:0000313" key="4">
    <source>
        <dbReference type="EMBL" id="KTR50398.1"/>
    </source>
</evidence>
<dbReference type="GO" id="GO:0003677">
    <property type="term" value="F:DNA binding"/>
    <property type="evidence" value="ECO:0007669"/>
    <property type="project" value="InterPro"/>
</dbReference>
<dbReference type="PROSITE" id="PS50043">
    <property type="entry name" value="HTH_LUXR_2"/>
    <property type="match status" value="1"/>
</dbReference>
<dbReference type="GO" id="GO:0004016">
    <property type="term" value="F:adenylate cyclase activity"/>
    <property type="evidence" value="ECO:0007669"/>
    <property type="project" value="TreeGrafter"/>
</dbReference>
<dbReference type="PROSITE" id="PS00622">
    <property type="entry name" value="HTH_LUXR_1"/>
    <property type="match status" value="1"/>
</dbReference>
<dbReference type="GO" id="GO:0005524">
    <property type="term" value="F:ATP binding"/>
    <property type="evidence" value="ECO:0007669"/>
    <property type="project" value="UniProtKB-KW"/>
</dbReference>
<keyword evidence="1" id="KW-0547">Nucleotide-binding</keyword>
<reference evidence="4 5" key="1">
    <citation type="journal article" date="2016" name="Front. Microbiol.">
        <title>Genomic Resource of Rice Seed Associated Bacteria.</title>
        <authorList>
            <person name="Midha S."/>
            <person name="Bansal K."/>
            <person name="Sharma S."/>
            <person name="Kumar N."/>
            <person name="Patil P.P."/>
            <person name="Chaudhry V."/>
            <person name="Patil P.B."/>
        </authorList>
    </citation>
    <scope>NUCLEOTIDE SEQUENCE [LARGE SCALE GENOMIC DNA]</scope>
    <source>
        <strain evidence="4 5">NS359</strain>
    </source>
</reference>
<dbReference type="Gene3D" id="1.10.10.10">
    <property type="entry name" value="Winged helix-like DNA-binding domain superfamily/Winged helix DNA-binding domain"/>
    <property type="match status" value="1"/>
</dbReference>
<keyword evidence="2" id="KW-0067">ATP-binding</keyword>
<evidence type="ECO:0000256" key="1">
    <source>
        <dbReference type="ARBA" id="ARBA00022741"/>
    </source>
</evidence>
<dbReference type="SMART" id="SM00421">
    <property type="entry name" value="HTH_LUXR"/>
    <property type="match status" value="1"/>
</dbReference>
<dbReference type="PANTHER" id="PTHR16305">
    <property type="entry name" value="TESTICULAR SOLUBLE ADENYLYL CYCLASE"/>
    <property type="match status" value="1"/>
</dbReference>